<dbReference type="AlphaFoldDB" id="A0AAV4B1B9"/>
<proteinExistence type="predicted"/>
<dbReference type="Proteomes" id="UP000735302">
    <property type="component" value="Unassembled WGS sequence"/>
</dbReference>
<protein>
    <submittedName>
        <fullName evidence="1">Uncharacterized protein</fullName>
    </submittedName>
</protein>
<keyword evidence="2" id="KW-1185">Reference proteome</keyword>
<sequence length="83" mass="9893">MTSDRIRHKEVLKESRERFRRAKDMLEKRIAWNEIWHMAQEESTTLSNRLMTLCPQMTTDEGKKNPISPVCHSKQTCEHILLL</sequence>
<comment type="caution">
    <text evidence="1">The sequence shown here is derived from an EMBL/GenBank/DDBJ whole genome shotgun (WGS) entry which is preliminary data.</text>
</comment>
<evidence type="ECO:0000313" key="1">
    <source>
        <dbReference type="EMBL" id="GFO12631.1"/>
    </source>
</evidence>
<accession>A0AAV4B1B9</accession>
<organism evidence="1 2">
    <name type="scientific">Plakobranchus ocellatus</name>
    <dbReference type="NCBI Taxonomy" id="259542"/>
    <lineage>
        <taxon>Eukaryota</taxon>
        <taxon>Metazoa</taxon>
        <taxon>Spiralia</taxon>
        <taxon>Lophotrochozoa</taxon>
        <taxon>Mollusca</taxon>
        <taxon>Gastropoda</taxon>
        <taxon>Heterobranchia</taxon>
        <taxon>Euthyneura</taxon>
        <taxon>Panpulmonata</taxon>
        <taxon>Sacoglossa</taxon>
        <taxon>Placobranchoidea</taxon>
        <taxon>Plakobranchidae</taxon>
        <taxon>Plakobranchus</taxon>
    </lineage>
</organism>
<dbReference type="EMBL" id="BLXT01004436">
    <property type="protein sequence ID" value="GFO12631.1"/>
    <property type="molecule type" value="Genomic_DNA"/>
</dbReference>
<reference evidence="1 2" key="1">
    <citation type="journal article" date="2021" name="Elife">
        <title>Chloroplast acquisition without the gene transfer in kleptoplastic sea slugs, Plakobranchus ocellatus.</title>
        <authorList>
            <person name="Maeda T."/>
            <person name="Takahashi S."/>
            <person name="Yoshida T."/>
            <person name="Shimamura S."/>
            <person name="Takaki Y."/>
            <person name="Nagai Y."/>
            <person name="Toyoda A."/>
            <person name="Suzuki Y."/>
            <person name="Arimoto A."/>
            <person name="Ishii H."/>
            <person name="Satoh N."/>
            <person name="Nishiyama T."/>
            <person name="Hasebe M."/>
            <person name="Maruyama T."/>
            <person name="Minagawa J."/>
            <person name="Obokata J."/>
            <person name="Shigenobu S."/>
        </authorList>
    </citation>
    <scope>NUCLEOTIDE SEQUENCE [LARGE SCALE GENOMIC DNA]</scope>
</reference>
<evidence type="ECO:0000313" key="2">
    <source>
        <dbReference type="Proteomes" id="UP000735302"/>
    </source>
</evidence>
<name>A0AAV4B1B9_9GAST</name>
<gene>
    <name evidence="1" type="ORF">PoB_003913600</name>
</gene>